<gene>
    <name evidence="1" type="ORF">G7043_04580</name>
</gene>
<accession>A0A7C9RM05</accession>
<dbReference type="AlphaFoldDB" id="A0A7C9RM05"/>
<dbReference type="PANTHER" id="PTHR46082:SF6">
    <property type="entry name" value="AAA+ ATPASE DOMAIN-CONTAINING PROTEIN-RELATED"/>
    <property type="match status" value="1"/>
</dbReference>
<dbReference type="Pfam" id="PF13424">
    <property type="entry name" value="TPR_12"/>
    <property type="match status" value="1"/>
</dbReference>
<dbReference type="Pfam" id="PF13374">
    <property type="entry name" value="TPR_10"/>
    <property type="match status" value="1"/>
</dbReference>
<dbReference type="Proteomes" id="UP000481360">
    <property type="component" value="Unassembled WGS sequence"/>
</dbReference>
<keyword evidence="2" id="KW-1185">Reference proteome</keyword>
<evidence type="ECO:0000313" key="1">
    <source>
        <dbReference type="EMBL" id="NGY58209.1"/>
    </source>
</evidence>
<dbReference type="InterPro" id="IPR011990">
    <property type="entry name" value="TPR-like_helical_dom_sf"/>
</dbReference>
<proteinExistence type="predicted"/>
<evidence type="ECO:0000313" key="2">
    <source>
        <dbReference type="Proteomes" id="UP000481360"/>
    </source>
</evidence>
<dbReference type="PANTHER" id="PTHR46082">
    <property type="entry name" value="ATP/GTP-BINDING PROTEIN-RELATED"/>
    <property type="match status" value="1"/>
</dbReference>
<comment type="caution">
    <text evidence="1">The sequence shown here is derived from an EMBL/GenBank/DDBJ whole genome shotgun (WGS) entry which is preliminary data.</text>
</comment>
<dbReference type="RefSeq" id="WP_207310554.1">
    <property type="nucleotide sequence ID" value="NZ_JAAMPJ010000001.1"/>
</dbReference>
<name>A0A7C9RM05_9PSEU</name>
<dbReference type="Gene3D" id="1.25.40.10">
    <property type="entry name" value="Tetratricopeptide repeat domain"/>
    <property type="match status" value="1"/>
</dbReference>
<reference evidence="1 2" key="1">
    <citation type="submission" date="2020-03" db="EMBL/GenBank/DDBJ databases">
        <title>Isolation and identification of active actinomycetes.</title>
        <authorList>
            <person name="Sun X."/>
        </authorList>
    </citation>
    <scope>NUCLEOTIDE SEQUENCE [LARGE SCALE GENOMIC DNA]</scope>
    <source>
        <strain evidence="1 2">NEAU-D13</strain>
    </source>
</reference>
<dbReference type="EMBL" id="JAAMPJ010000001">
    <property type="protein sequence ID" value="NGY58209.1"/>
    <property type="molecule type" value="Genomic_DNA"/>
</dbReference>
<dbReference type="SUPFAM" id="SSF48452">
    <property type="entry name" value="TPR-like"/>
    <property type="match status" value="1"/>
</dbReference>
<protein>
    <submittedName>
        <fullName evidence="1">Tetratricopeptide repeat protein</fullName>
    </submittedName>
</protein>
<organism evidence="1 2">
    <name type="scientific">Lentzea alba</name>
    <dbReference type="NCBI Taxonomy" id="2714351"/>
    <lineage>
        <taxon>Bacteria</taxon>
        <taxon>Bacillati</taxon>
        <taxon>Actinomycetota</taxon>
        <taxon>Actinomycetes</taxon>
        <taxon>Pseudonocardiales</taxon>
        <taxon>Pseudonocardiaceae</taxon>
        <taxon>Lentzea</taxon>
    </lineage>
</organism>
<dbReference type="InterPro" id="IPR053137">
    <property type="entry name" value="NLR-like"/>
</dbReference>
<sequence length="276" mass="30178">MANLGPDAPRKVTETVLATRLKNAQEVGEIADLARAGMIAAEVHDAAVTLLGEQHQLTASALQLVGLVLPSDMVRERLELNLARFRGEFGLEHRNTHAAANVLNNQYLELGLTDEALAVLQEVLEPWRDRPRLTMPAFATAEALARAYLAAGRAAEAITTLEQVVQDATHVFGAESRTTLMTMSMLADAYEAAERSDEALKVREHVCATGRRVLGIDHPFALICASQLGVTLIKHGQTEEAATLLRETHALASQVLGERHWTTEFAQKWLTVIQHD</sequence>